<dbReference type="Proteomes" id="UP000284531">
    <property type="component" value="Unassembled WGS sequence"/>
</dbReference>
<proteinExistence type="predicted"/>
<dbReference type="AlphaFoldDB" id="A0A419WNN6"/>
<gene>
    <name evidence="1" type="ORF">BXY64_3968</name>
</gene>
<keyword evidence="2" id="KW-1185">Reference proteome</keyword>
<accession>A0A419WNN6</accession>
<evidence type="ECO:0000313" key="2">
    <source>
        <dbReference type="Proteomes" id="UP000284531"/>
    </source>
</evidence>
<evidence type="ECO:0000313" key="1">
    <source>
        <dbReference type="EMBL" id="RKD97004.1"/>
    </source>
</evidence>
<organism evidence="1 2">
    <name type="scientific">Marinifilum flexuosum</name>
    <dbReference type="NCBI Taxonomy" id="1117708"/>
    <lineage>
        <taxon>Bacteria</taxon>
        <taxon>Pseudomonadati</taxon>
        <taxon>Bacteroidota</taxon>
        <taxon>Bacteroidia</taxon>
        <taxon>Marinilabiliales</taxon>
        <taxon>Marinifilaceae</taxon>
    </lineage>
</organism>
<protein>
    <submittedName>
        <fullName evidence="1">Uncharacterized protein</fullName>
    </submittedName>
</protein>
<comment type="caution">
    <text evidence="1">The sequence shown here is derived from an EMBL/GenBank/DDBJ whole genome shotgun (WGS) entry which is preliminary data.</text>
</comment>
<reference evidence="1 2" key="1">
    <citation type="submission" date="2018-09" db="EMBL/GenBank/DDBJ databases">
        <title>Genomic Encyclopedia of Archaeal and Bacterial Type Strains, Phase II (KMG-II): from individual species to whole genera.</title>
        <authorList>
            <person name="Goeker M."/>
        </authorList>
    </citation>
    <scope>NUCLEOTIDE SEQUENCE [LARGE SCALE GENOMIC DNA]</scope>
    <source>
        <strain evidence="1 2">DSM 21950</strain>
    </source>
</reference>
<sequence length="30" mass="3849">MYSKKYYNRVMYKYKSSGMFFKERIIIPYI</sequence>
<dbReference type="EMBL" id="RAPQ01000012">
    <property type="protein sequence ID" value="RKD97004.1"/>
    <property type="molecule type" value="Genomic_DNA"/>
</dbReference>
<name>A0A419WNN6_9BACT</name>